<evidence type="ECO:0000256" key="4">
    <source>
        <dbReference type="ARBA" id="ARBA00023268"/>
    </source>
</evidence>
<evidence type="ECO:0000259" key="5">
    <source>
        <dbReference type="Pfam" id="PF13847"/>
    </source>
</evidence>
<dbReference type="Proteomes" id="UP000272942">
    <property type="component" value="Unassembled WGS sequence"/>
</dbReference>
<evidence type="ECO:0000313" key="8">
    <source>
        <dbReference type="WBParaSite" id="ECPE_0001731401-mRNA-1"/>
    </source>
</evidence>
<dbReference type="SUPFAM" id="SSF53335">
    <property type="entry name" value="S-adenosyl-L-methionine-dependent methyltransferases"/>
    <property type="match status" value="1"/>
</dbReference>
<dbReference type="GO" id="GO:0032259">
    <property type="term" value="P:methylation"/>
    <property type="evidence" value="ECO:0007669"/>
    <property type="project" value="UniProtKB-KW"/>
</dbReference>
<reference evidence="8" key="1">
    <citation type="submission" date="2016-06" db="UniProtKB">
        <authorList>
            <consortium name="WormBaseParasite"/>
        </authorList>
    </citation>
    <scope>IDENTIFICATION</scope>
</reference>
<reference evidence="6 7" key="2">
    <citation type="submission" date="2018-11" db="EMBL/GenBank/DDBJ databases">
        <authorList>
            <consortium name="Pathogen Informatics"/>
        </authorList>
    </citation>
    <scope>NUCLEOTIDE SEQUENCE [LARGE SCALE GENOMIC DNA]</scope>
    <source>
        <strain evidence="6 7">Egypt</strain>
    </source>
</reference>
<dbReference type="WBParaSite" id="ECPE_0001731401-mRNA-1">
    <property type="protein sequence ID" value="ECPE_0001731401-mRNA-1"/>
    <property type="gene ID" value="ECPE_0001731401"/>
</dbReference>
<keyword evidence="3" id="KW-0808">Transferase</keyword>
<dbReference type="Pfam" id="PF13847">
    <property type="entry name" value="Methyltransf_31"/>
    <property type="match status" value="1"/>
</dbReference>
<comment type="similarity">
    <text evidence="1">Belongs to the methyltransferase superfamily.</text>
</comment>
<protein>
    <submittedName>
        <fullName evidence="8">Methyltranfer_dom domain-containing protein</fullName>
    </submittedName>
</protein>
<dbReference type="InterPro" id="IPR029063">
    <property type="entry name" value="SAM-dependent_MTases_sf"/>
</dbReference>
<evidence type="ECO:0000256" key="1">
    <source>
        <dbReference type="ARBA" id="ARBA00008361"/>
    </source>
</evidence>
<gene>
    <name evidence="6" type="ORF">ECPE_LOCUS17269</name>
</gene>
<name>A0A183BDI4_9TREM</name>
<keyword evidence="4" id="KW-0511">Multifunctional enzyme</keyword>
<evidence type="ECO:0000256" key="2">
    <source>
        <dbReference type="ARBA" id="ARBA00022603"/>
    </source>
</evidence>
<feature type="domain" description="Methyltransferase" evidence="5">
    <location>
        <begin position="47"/>
        <end position="175"/>
    </location>
</feature>
<dbReference type="PANTHER" id="PTHR12176:SF78">
    <property type="entry name" value="EEF1A LYSINE AND N-TERMINAL METHYLTRANSFERASE"/>
    <property type="match status" value="1"/>
</dbReference>
<organism evidence="8">
    <name type="scientific">Echinostoma caproni</name>
    <dbReference type="NCBI Taxonomy" id="27848"/>
    <lineage>
        <taxon>Eukaryota</taxon>
        <taxon>Metazoa</taxon>
        <taxon>Spiralia</taxon>
        <taxon>Lophotrochozoa</taxon>
        <taxon>Platyhelminthes</taxon>
        <taxon>Trematoda</taxon>
        <taxon>Digenea</taxon>
        <taxon>Plagiorchiida</taxon>
        <taxon>Echinostomata</taxon>
        <taxon>Echinostomatoidea</taxon>
        <taxon>Echinostomatidae</taxon>
        <taxon>Echinostoma</taxon>
    </lineage>
</organism>
<evidence type="ECO:0000256" key="3">
    <source>
        <dbReference type="ARBA" id="ARBA00022679"/>
    </source>
</evidence>
<dbReference type="EMBL" id="UZAN01068337">
    <property type="protein sequence ID" value="VDP94558.1"/>
    <property type="molecule type" value="Genomic_DNA"/>
</dbReference>
<dbReference type="InterPro" id="IPR051419">
    <property type="entry name" value="Lys/N-term_MeTrsfase_sf"/>
</dbReference>
<accession>A0A183BDI4</accession>
<keyword evidence="7" id="KW-1185">Reference proteome</keyword>
<dbReference type="AlphaFoldDB" id="A0A183BDI4"/>
<dbReference type="Gene3D" id="3.40.50.150">
    <property type="entry name" value="Vaccinia Virus protein VP39"/>
    <property type="match status" value="1"/>
</dbReference>
<evidence type="ECO:0000313" key="7">
    <source>
        <dbReference type="Proteomes" id="UP000272942"/>
    </source>
</evidence>
<keyword evidence="2" id="KW-0489">Methyltransferase</keyword>
<evidence type="ECO:0000313" key="6">
    <source>
        <dbReference type="EMBL" id="VDP94558.1"/>
    </source>
</evidence>
<dbReference type="InterPro" id="IPR025714">
    <property type="entry name" value="Methyltranfer_dom"/>
</dbReference>
<dbReference type="GO" id="GO:0008168">
    <property type="term" value="F:methyltransferase activity"/>
    <property type="evidence" value="ECO:0007669"/>
    <property type="project" value="UniProtKB-KW"/>
</dbReference>
<sequence>MKSLLPRAIGDFSKREYWEKFFQTRQSAFEWYGDFLQHSEFFSKYVKKSDRVLIVGCGNSDLGLMLFDKLGVTNITNIDISDTTIHQMREKHCTHNTRPGLTYECMDVFTLEDRIKSGELQPFSCVLDKGTLDAIHSGENSELNALEMFKNIDCSLKLMGRYVILTLAQEHIIQSICNYFVHG</sequence>
<dbReference type="OrthoDB" id="411785at2759"/>
<proteinExistence type="inferred from homology"/>
<dbReference type="PANTHER" id="PTHR12176">
    <property type="entry name" value="SAM-DEPENDENT METHYLTRANSFERASE SUPERFAMILY PROTEIN"/>
    <property type="match status" value="1"/>
</dbReference>